<reference evidence="3" key="1">
    <citation type="journal article" date="2019" name="Int. J. Syst. Evol. Microbiol.">
        <title>The Global Catalogue of Microorganisms (GCM) 10K type strain sequencing project: providing services to taxonomists for standard genome sequencing and annotation.</title>
        <authorList>
            <consortium name="The Broad Institute Genomics Platform"/>
            <consortium name="The Broad Institute Genome Sequencing Center for Infectious Disease"/>
            <person name="Wu L."/>
            <person name="Ma J."/>
        </authorList>
    </citation>
    <scope>NUCLEOTIDE SEQUENCE [LARGE SCALE GENOMIC DNA]</scope>
    <source>
        <strain evidence="3">JCM 18283</strain>
    </source>
</reference>
<protein>
    <recommendedName>
        <fullName evidence="4">Adhesin domain-containing protein</fullName>
    </recommendedName>
</protein>
<dbReference type="Proteomes" id="UP001501436">
    <property type="component" value="Unassembled WGS sequence"/>
</dbReference>
<accession>A0ABP9G307</accession>
<evidence type="ECO:0000256" key="1">
    <source>
        <dbReference type="SAM" id="SignalP"/>
    </source>
</evidence>
<keyword evidence="1" id="KW-0732">Signal</keyword>
<gene>
    <name evidence="2" type="ORF">GCM10023313_33650</name>
</gene>
<feature type="chain" id="PRO_5046101284" description="Adhesin domain-containing protein" evidence="1">
    <location>
        <begin position="25"/>
        <end position="447"/>
    </location>
</feature>
<keyword evidence="3" id="KW-1185">Reference proteome</keyword>
<feature type="signal peptide" evidence="1">
    <location>
        <begin position="1"/>
        <end position="24"/>
    </location>
</feature>
<proteinExistence type="predicted"/>
<evidence type="ECO:0000313" key="2">
    <source>
        <dbReference type="EMBL" id="GAA4926454.1"/>
    </source>
</evidence>
<dbReference type="EMBL" id="BAABJI010000004">
    <property type="protein sequence ID" value="GAA4926454.1"/>
    <property type="molecule type" value="Genomic_DNA"/>
</dbReference>
<evidence type="ECO:0008006" key="4">
    <source>
        <dbReference type="Google" id="ProtNLM"/>
    </source>
</evidence>
<name>A0ABP9G307_9SPHI</name>
<sequence length="447" mass="48853">MRSKIYKVFYLLLAFVLATGIVSAQKKPAAPAKTVKPNTKIVLSGGTSVSDDIDATLNDLKVQLKDFHVNVNGKELKKLNQELAVSLKNMNKDLNLSLANLDKSLAAVGDIDIDLDDIDLDLSRVNVNNSTINSVDDDDDLEEKVKNYSKTYPADRNDLLSIDNRYGKVTINTWNKNEFKVDVQVKVATNKEGQAQKMLDEVTIADGRDGQTVWFKTNMGNSNNSGSWSFISGSRRSIRRIEINYTVYMPAKNSLAVTNRYGSTVLPDLYGKVTINHSYGNFVAKTLSNPANDINVKYGSATIEGLNGSDLNVAYGNLNLSECEKLTAKVSYGSAKIGNIKTSGNINVKYSGGLNITSLDKSLKNLVVNSSYSGVKIGVSEPLNVDFDVTVHYGSFNYNNDVVNVVNKNPSDEERGFNPTKTFKGKLGKGSNGTIVINSNYGSVKFE</sequence>
<organism evidence="2 3">
    <name type="scientific">Mucilaginibacter defluvii</name>
    <dbReference type="NCBI Taxonomy" id="1196019"/>
    <lineage>
        <taxon>Bacteria</taxon>
        <taxon>Pseudomonadati</taxon>
        <taxon>Bacteroidota</taxon>
        <taxon>Sphingobacteriia</taxon>
        <taxon>Sphingobacteriales</taxon>
        <taxon>Sphingobacteriaceae</taxon>
        <taxon>Mucilaginibacter</taxon>
    </lineage>
</organism>
<comment type="caution">
    <text evidence="2">The sequence shown here is derived from an EMBL/GenBank/DDBJ whole genome shotgun (WGS) entry which is preliminary data.</text>
</comment>
<evidence type="ECO:0000313" key="3">
    <source>
        <dbReference type="Proteomes" id="UP001501436"/>
    </source>
</evidence>
<dbReference type="RefSeq" id="WP_345333053.1">
    <property type="nucleotide sequence ID" value="NZ_BAABJI010000004.1"/>
</dbReference>